<dbReference type="EMBL" id="BMAV01011314">
    <property type="protein sequence ID" value="GFY57084.1"/>
    <property type="molecule type" value="Genomic_DNA"/>
</dbReference>
<evidence type="ECO:0000313" key="1">
    <source>
        <dbReference type="EMBL" id="GFY57084.1"/>
    </source>
</evidence>
<comment type="caution">
    <text evidence="1">The sequence shown here is derived from an EMBL/GenBank/DDBJ whole genome shotgun (WGS) entry which is preliminary data.</text>
</comment>
<organism evidence="1 2">
    <name type="scientific">Trichonephila inaurata madagascariensis</name>
    <dbReference type="NCBI Taxonomy" id="2747483"/>
    <lineage>
        <taxon>Eukaryota</taxon>
        <taxon>Metazoa</taxon>
        <taxon>Ecdysozoa</taxon>
        <taxon>Arthropoda</taxon>
        <taxon>Chelicerata</taxon>
        <taxon>Arachnida</taxon>
        <taxon>Araneae</taxon>
        <taxon>Araneomorphae</taxon>
        <taxon>Entelegynae</taxon>
        <taxon>Araneoidea</taxon>
        <taxon>Nephilidae</taxon>
        <taxon>Trichonephila</taxon>
        <taxon>Trichonephila inaurata</taxon>
    </lineage>
</organism>
<dbReference type="AlphaFoldDB" id="A0A8X6XPH5"/>
<sequence>MRQYNDETWKNAIRRRLSAFDIPLTLKEEVIDLMKPIAVEVNMWEVDHYSIFTTRQKRSLKFCFHADGTVDRVKTADSLIHSKGLDVQTRFLLACQYWSSYDILNFFKKVRRNTRNRILRKYSKERHNLNEHQKNVVKWVEHYRAGSPSRRWARWTLPSLQSRRLDDVSRGDCAWILVRLLVVTNQMHIGRFCLSRMNTCGREVLLAFFPLKVLRIYFILALPTFLHGCCQQSLGSLIRGRHYMVVAHHYLSENFSVMERLSLCGSSASVLAWKPRSFKTICRRNRHFRNIGGNSKEWI</sequence>
<keyword evidence="2" id="KW-1185">Reference proteome</keyword>
<proteinExistence type="predicted"/>
<dbReference type="OrthoDB" id="6437663at2759"/>
<dbReference type="Proteomes" id="UP000886998">
    <property type="component" value="Unassembled WGS sequence"/>
</dbReference>
<gene>
    <name evidence="1" type="primary">NCL1_45509</name>
    <name evidence="1" type="ORF">TNIN_341281</name>
</gene>
<accession>A0A8X6XPH5</accession>
<evidence type="ECO:0000313" key="2">
    <source>
        <dbReference type="Proteomes" id="UP000886998"/>
    </source>
</evidence>
<name>A0A8X6XPH5_9ARAC</name>
<protein>
    <submittedName>
        <fullName evidence="1">Uncharacterized protein</fullName>
    </submittedName>
</protein>
<reference evidence="1" key="1">
    <citation type="submission" date="2020-08" db="EMBL/GenBank/DDBJ databases">
        <title>Multicomponent nature underlies the extraordinary mechanical properties of spider dragline silk.</title>
        <authorList>
            <person name="Kono N."/>
            <person name="Nakamura H."/>
            <person name="Mori M."/>
            <person name="Yoshida Y."/>
            <person name="Ohtoshi R."/>
            <person name="Malay A.D."/>
            <person name="Moran D.A.P."/>
            <person name="Tomita M."/>
            <person name="Numata K."/>
            <person name="Arakawa K."/>
        </authorList>
    </citation>
    <scope>NUCLEOTIDE SEQUENCE</scope>
</reference>